<organism evidence="1">
    <name type="scientific">Anguilla anguilla</name>
    <name type="common">European freshwater eel</name>
    <name type="synonym">Muraena anguilla</name>
    <dbReference type="NCBI Taxonomy" id="7936"/>
    <lineage>
        <taxon>Eukaryota</taxon>
        <taxon>Metazoa</taxon>
        <taxon>Chordata</taxon>
        <taxon>Craniata</taxon>
        <taxon>Vertebrata</taxon>
        <taxon>Euteleostomi</taxon>
        <taxon>Actinopterygii</taxon>
        <taxon>Neopterygii</taxon>
        <taxon>Teleostei</taxon>
        <taxon>Anguilliformes</taxon>
        <taxon>Anguillidae</taxon>
        <taxon>Anguilla</taxon>
    </lineage>
</organism>
<accession>A0A0E9XAI4</accession>
<dbReference type="EMBL" id="GBXM01009126">
    <property type="protein sequence ID" value="JAH99451.1"/>
    <property type="molecule type" value="Transcribed_RNA"/>
</dbReference>
<evidence type="ECO:0000313" key="1">
    <source>
        <dbReference type="EMBL" id="JAH99451.1"/>
    </source>
</evidence>
<dbReference type="AlphaFoldDB" id="A0A0E9XAI4"/>
<name>A0A0E9XAI4_ANGAN</name>
<proteinExistence type="predicted"/>
<reference evidence="1" key="1">
    <citation type="submission" date="2014-11" db="EMBL/GenBank/DDBJ databases">
        <authorList>
            <person name="Amaro Gonzalez C."/>
        </authorList>
    </citation>
    <scope>NUCLEOTIDE SEQUENCE</scope>
</reference>
<protein>
    <submittedName>
        <fullName evidence="1">Uncharacterized protein</fullName>
    </submittedName>
</protein>
<sequence>MLATAVLWEQLHKQLHFVFLISVFIREKKSREK</sequence>
<reference evidence="1" key="2">
    <citation type="journal article" date="2015" name="Fish Shellfish Immunol.">
        <title>Early steps in the European eel (Anguilla anguilla)-Vibrio vulnificus interaction in the gills: Role of the RtxA13 toxin.</title>
        <authorList>
            <person name="Callol A."/>
            <person name="Pajuelo D."/>
            <person name="Ebbesson L."/>
            <person name="Teles M."/>
            <person name="MacKenzie S."/>
            <person name="Amaro C."/>
        </authorList>
    </citation>
    <scope>NUCLEOTIDE SEQUENCE</scope>
</reference>